<evidence type="ECO:0000259" key="1">
    <source>
        <dbReference type="Pfam" id="PF01882"/>
    </source>
</evidence>
<organism evidence="2">
    <name type="scientific">Lyngbya confervoides BDU141951</name>
    <dbReference type="NCBI Taxonomy" id="1574623"/>
    <lineage>
        <taxon>Bacteria</taxon>
        <taxon>Bacillati</taxon>
        <taxon>Cyanobacteriota</taxon>
        <taxon>Cyanophyceae</taxon>
        <taxon>Oscillatoriophycideae</taxon>
        <taxon>Oscillatoriales</taxon>
        <taxon>Microcoleaceae</taxon>
        <taxon>Lyngbya</taxon>
    </lineage>
</organism>
<feature type="domain" description="DUF58" evidence="1">
    <location>
        <begin position="215"/>
        <end position="254"/>
    </location>
</feature>
<dbReference type="EMBL" id="JTHE02000003">
    <property type="protein sequence ID" value="NEV66090.1"/>
    <property type="molecule type" value="Genomic_DNA"/>
</dbReference>
<evidence type="ECO:0000313" key="2">
    <source>
        <dbReference type="EMBL" id="NEV66090.1"/>
    </source>
</evidence>
<proteinExistence type="predicted"/>
<protein>
    <submittedName>
        <fullName evidence="2">DUF58 domain-containing protein</fullName>
    </submittedName>
</protein>
<dbReference type="Pfam" id="PF01882">
    <property type="entry name" value="DUF58"/>
    <property type="match status" value="1"/>
</dbReference>
<reference evidence="2" key="3">
    <citation type="submission" date="2020-02" db="EMBL/GenBank/DDBJ databases">
        <authorList>
            <person name="Sarangi A.N."/>
            <person name="Ghosh S."/>
            <person name="Mukherjee M."/>
            <person name="Tripathy S."/>
        </authorList>
    </citation>
    <scope>NUCLEOTIDE SEQUENCE</scope>
    <source>
        <strain evidence="2">BDU141951</strain>
    </source>
</reference>
<comment type="caution">
    <text evidence="2">The sequence shown here is derived from an EMBL/GenBank/DDBJ whole genome shotgun (WGS) entry which is preliminary data.</text>
</comment>
<dbReference type="PANTHER" id="PTHR34351:SF1">
    <property type="entry name" value="SLR1927 PROTEIN"/>
    <property type="match status" value="1"/>
</dbReference>
<gene>
    <name evidence="2" type="ORF">QQ91_003060</name>
</gene>
<dbReference type="AlphaFoldDB" id="A0A0C1ULT3"/>
<dbReference type="InterPro" id="IPR002881">
    <property type="entry name" value="DUF58"/>
</dbReference>
<sequence>MSRLLQTWLNGLESRWVAPAYSGGVLLGLAIALLGAAVNSMAGWLYAMGGVMIAIALINIWGAPRSLQGLQVHRQPIRPISAGEPLTAEITIDNPTPQAKVLLQVRDQLPAALGPLPETAIATLAPHQSHTWTYTITPTQRGIYHWETVTLRTAAPFGLFWCQRSRPAATHATVYPQILPLTRCPLIDQMGIAEGPRWQAYRQAQQATQGLTRAMRPYRWGDPTRLIHWRTSARYGDLRVRELEEQTADNQVLIGLDTRDRWSPEAFEAAVIAAASLYIYSLRQQLTVALWLPHTGLLQNRHTVLSALAEVMPGQPQTQRLPAQPLIWLGTPTPPQLPLGSVWVQWPAATNANPALAATPTLTIASETPLADQLAANLPGTMAASR</sequence>
<accession>A0A0C1ULT3</accession>
<dbReference type="PANTHER" id="PTHR34351">
    <property type="entry name" value="SLR1927 PROTEIN-RELATED"/>
    <property type="match status" value="1"/>
</dbReference>
<reference evidence="2" key="1">
    <citation type="submission" date="2014-11" db="EMBL/GenBank/DDBJ databases">
        <authorList>
            <person name="Malar M.C."/>
            <person name="Sen D."/>
            <person name="Tripathy S."/>
        </authorList>
    </citation>
    <scope>NUCLEOTIDE SEQUENCE</scope>
    <source>
        <strain evidence="2">BDU141951</strain>
    </source>
</reference>
<name>A0A0C1ULT3_9CYAN</name>
<reference evidence="2" key="2">
    <citation type="journal article" date="2015" name="Genome Announc.">
        <title>Draft Genome Sequence of Filamentous Marine Cyanobacterium Lyngbya confervoides Strain BDU141951.</title>
        <authorList>
            <person name="Chandrababunaidu M.M."/>
            <person name="Sen D."/>
            <person name="Tripathy S."/>
        </authorList>
    </citation>
    <scope>NUCLEOTIDE SEQUENCE</scope>
    <source>
        <strain evidence="2">BDU141951</strain>
    </source>
</reference>